<dbReference type="AlphaFoldDB" id="A0A243RVK0"/>
<keyword evidence="1" id="KW-0472">Membrane</keyword>
<dbReference type="RefSeq" id="WP_086569505.1">
    <property type="nucleotide sequence ID" value="NZ_NGFP01000021.1"/>
</dbReference>
<evidence type="ECO:0000313" key="3">
    <source>
        <dbReference type="Proteomes" id="UP000194761"/>
    </source>
</evidence>
<comment type="caution">
    <text evidence="2">The sequence shown here is derived from an EMBL/GenBank/DDBJ whole genome shotgun (WGS) entry which is preliminary data.</text>
</comment>
<evidence type="ECO:0000313" key="2">
    <source>
        <dbReference type="EMBL" id="OUC98403.1"/>
    </source>
</evidence>
<reference evidence="2 3" key="1">
    <citation type="submission" date="2017-05" db="EMBL/GenBank/DDBJ databases">
        <title>Biotechnological potential of actinobacteria isolated from South African environments.</title>
        <authorList>
            <person name="Le Roes-Hill M."/>
            <person name="Prins A."/>
            <person name="Durrell K.A."/>
        </authorList>
    </citation>
    <scope>NUCLEOTIDE SEQUENCE [LARGE SCALE GENOMIC DNA]</scope>
    <source>
        <strain evidence="2">M26</strain>
    </source>
</reference>
<dbReference type="EMBL" id="NGFP01000021">
    <property type="protein sequence ID" value="OUC98403.1"/>
    <property type="molecule type" value="Genomic_DNA"/>
</dbReference>
<organism evidence="2 3">
    <name type="scientific">Streptosporangium minutum</name>
    <dbReference type="NCBI Taxonomy" id="569862"/>
    <lineage>
        <taxon>Bacteria</taxon>
        <taxon>Bacillati</taxon>
        <taxon>Actinomycetota</taxon>
        <taxon>Actinomycetes</taxon>
        <taxon>Streptosporangiales</taxon>
        <taxon>Streptosporangiaceae</taxon>
        <taxon>Streptosporangium</taxon>
    </lineage>
</organism>
<keyword evidence="3" id="KW-1185">Reference proteome</keyword>
<protein>
    <submittedName>
        <fullName evidence="2">Uncharacterized protein</fullName>
    </submittedName>
</protein>
<evidence type="ECO:0000256" key="1">
    <source>
        <dbReference type="SAM" id="Phobius"/>
    </source>
</evidence>
<proteinExistence type="predicted"/>
<dbReference type="Proteomes" id="UP000194761">
    <property type="component" value="Unassembled WGS sequence"/>
</dbReference>
<feature type="transmembrane region" description="Helical" evidence="1">
    <location>
        <begin position="143"/>
        <end position="165"/>
    </location>
</feature>
<name>A0A243RVK0_9ACTN</name>
<feature type="transmembrane region" description="Helical" evidence="1">
    <location>
        <begin position="105"/>
        <end position="131"/>
    </location>
</feature>
<gene>
    <name evidence="2" type="ORF">CA984_07105</name>
</gene>
<keyword evidence="1" id="KW-1133">Transmembrane helix</keyword>
<keyword evidence="1" id="KW-0812">Transmembrane</keyword>
<sequence length="168" mass="17279">MGDSGEERALRALGAALDANAPVVRHGLREFPEGAPFLWLGFPGAGEAAVFAHDRQWICLSEPVPGGVTTQLVAGRLDEDPALVAERLMSVMAPVRGRAGGLSRVLRACGIGLAGGLGVGMLGLVIMAILVAGNGYLSDTSTAAVYLLAALLGVGAGLWLGVHWWRLG</sequence>
<accession>A0A243RVK0</accession>